<proteinExistence type="predicted"/>
<reference evidence="2 3" key="1">
    <citation type="submission" date="2016-04" db="EMBL/GenBank/DDBJ databases">
        <title>A degradative enzymes factory behind the ericoid mycorrhizal symbiosis.</title>
        <authorList>
            <consortium name="DOE Joint Genome Institute"/>
            <person name="Martino E."/>
            <person name="Morin E."/>
            <person name="Grelet G."/>
            <person name="Kuo A."/>
            <person name="Kohler A."/>
            <person name="Daghino S."/>
            <person name="Barry K."/>
            <person name="Choi C."/>
            <person name="Cichocki N."/>
            <person name="Clum A."/>
            <person name="Copeland A."/>
            <person name="Hainaut M."/>
            <person name="Haridas S."/>
            <person name="Labutti K."/>
            <person name="Lindquist E."/>
            <person name="Lipzen A."/>
            <person name="Khouja H.-R."/>
            <person name="Murat C."/>
            <person name="Ohm R."/>
            <person name="Olson A."/>
            <person name="Spatafora J."/>
            <person name="Veneault-Fourrey C."/>
            <person name="Henrissat B."/>
            <person name="Grigoriev I."/>
            <person name="Martin F."/>
            <person name="Perotto S."/>
        </authorList>
    </citation>
    <scope>NUCLEOTIDE SEQUENCE [LARGE SCALE GENOMIC DNA]</scope>
    <source>
        <strain evidence="2 3">E</strain>
    </source>
</reference>
<protein>
    <submittedName>
        <fullName evidence="2">Uncharacterized protein</fullName>
    </submittedName>
</protein>
<name>A0A2J6T0W6_9HELO</name>
<feature type="transmembrane region" description="Helical" evidence="1">
    <location>
        <begin position="121"/>
        <end position="142"/>
    </location>
</feature>
<dbReference type="InParanoid" id="A0A2J6T0W6"/>
<keyword evidence="3" id="KW-1185">Reference proteome</keyword>
<dbReference type="EMBL" id="KZ613848">
    <property type="protein sequence ID" value="PMD56665.1"/>
    <property type="molecule type" value="Genomic_DNA"/>
</dbReference>
<organism evidence="2 3">
    <name type="scientific">Hyaloscypha bicolor E</name>
    <dbReference type="NCBI Taxonomy" id="1095630"/>
    <lineage>
        <taxon>Eukaryota</taxon>
        <taxon>Fungi</taxon>
        <taxon>Dikarya</taxon>
        <taxon>Ascomycota</taxon>
        <taxon>Pezizomycotina</taxon>
        <taxon>Leotiomycetes</taxon>
        <taxon>Helotiales</taxon>
        <taxon>Hyaloscyphaceae</taxon>
        <taxon>Hyaloscypha</taxon>
        <taxon>Hyaloscypha bicolor</taxon>
    </lineage>
</organism>
<evidence type="ECO:0000313" key="2">
    <source>
        <dbReference type="EMBL" id="PMD56665.1"/>
    </source>
</evidence>
<dbReference type="Proteomes" id="UP000235371">
    <property type="component" value="Unassembled WGS sequence"/>
</dbReference>
<keyword evidence="1" id="KW-1133">Transmembrane helix</keyword>
<evidence type="ECO:0000313" key="3">
    <source>
        <dbReference type="Proteomes" id="UP000235371"/>
    </source>
</evidence>
<dbReference type="GeneID" id="36596197"/>
<keyword evidence="1" id="KW-0472">Membrane</keyword>
<sequence length="143" mass="16609">MSWRHSRRLALSDRWWIIRNARWAISISYRVNYALNLPNILRELRRLRIRNPTQHLPAMATSSHQQVIFLISIFVAAIVLPTAGDPKHPAVDIIILEQIFFGSTYTVFVDSHIIDNLERTYSFWGTLFKSAIPAGMIALSMWF</sequence>
<feature type="transmembrane region" description="Helical" evidence="1">
    <location>
        <begin position="90"/>
        <end position="109"/>
    </location>
</feature>
<feature type="transmembrane region" description="Helical" evidence="1">
    <location>
        <begin position="67"/>
        <end position="84"/>
    </location>
</feature>
<dbReference type="AlphaFoldDB" id="A0A2J6T0W6"/>
<gene>
    <name evidence="2" type="ORF">K444DRAFT_70610</name>
</gene>
<accession>A0A2J6T0W6</accession>
<keyword evidence="1" id="KW-0812">Transmembrane</keyword>
<dbReference type="RefSeq" id="XP_024733569.1">
    <property type="nucleotide sequence ID" value="XM_024888121.1"/>
</dbReference>
<evidence type="ECO:0000256" key="1">
    <source>
        <dbReference type="SAM" id="Phobius"/>
    </source>
</evidence>